<dbReference type="EMBL" id="MSTI01000002">
    <property type="protein sequence ID" value="OLV20327.1"/>
    <property type="molecule type" value="Genomic_DNA"/>
</dbReference>
<dbReference type="OrthoDB" id="9786864at2"/>
<dbReference type="Gene3D" id="3.40.50.720">
    <property type="entry name" value="NAD(P)-binding Rossmann-like Domain"/>
    <property type="match status" value="1"/>
</dbReference>
<organism evidence="2 3">
    <name type="scientific">Deinococcus marmoris</name>
    <dbReference type="NCBI Taxonomy" id="249408"/>
    <lineage>
        <taxon>Bacteria</taxon>
        <taxon>Thermotogati</taxon>
        <taxon>Deinococcota</taxon>
        <taxon>Deinococci</taxon>
        <taxon>Deinococcales</taxon>
        <taxon>Deinococcaceae</taxon>
        <taxon>Deinococcus</taxon>
    </lineage>
</organism>
<keyword evidence="3" id="KW-1185">Reference proteome</keyword>
<accession>A0A1U7P580</accession>
<name>A0A1U7P580_9DEIO</name>
<evidence type="ECO:0000256" key="1">
    <source>
        <dbReference type="SAM" id="MobiDB-lite"/>
    </source>
</evidence>
<proteinExistence type="predicted"/>
<comment type="caution">
    <text evidence="2">The sequence shown here is derived from an EMBL/GenBank/DDBJ whole genome shotgun (WGS) entry which is preliminary data.</text>
</comment>
<evidence type="ECO:0000313" key="3">
    <source>
        <dbReference type="Proteomes" id="UP000186607"/>
    </source>
</evidence>
<sequence length="87" mass="9458">MVKAFNTVPAADLESQGDVDKPLDERRAIPIASDTAKAKTVVSRLIEDISFVAADNGDLEQSKTQWPGTPIYGKEATTQQAREVLEI</sequence>
<gene>
    <name evidence="2" type="ORF">BOO71_0000037</name>
</gene>
<dbReference type="RefSeq" id="WP_139322638.1">
    <property type="nucleotide sequence ID" value="NZ_MSTI01000002.1"/>
</dbReference>
<dbReference type="Proteomes" id="UP000186607">
    <property type="component" value="Unassembled WGS sequence"/>
</dbReference>
<feature type="region of interest" description="Disordered" evidence="1">
    <location>
        <begin position="1"/>
        <end position="23"/>
    </location>
</feature>
<dbReference type="STRING" id="249408.BOO71_0000037"/>
<evidence type="ECO:0000313" key="2">
    <source>
        <dbReference type="EMBL" id="OLV20327.1"/>
    </source>
</evidence>
<protein>
    <submittedName>
        <fullName evidence="2">Uncharacterized protein</fullName>
    </submittedName>
</protein>
<reference evidence="2 3" key="1">
    <citation type="submission" date="2017-01" db="EMBL/GenBank/DDBJ databases">
        <title>Genome Analysis of Deinococcus marmoris KOPRI26562.</title>
        <authorList>
            <person name="Kim J.H."/>
            <person name="Oh H.-M."/>
        </authorList>
    </citation>
    <scope>NUCLEOTIDE SEQUENCE [LARGE SCALE GENOMIC DNA]</scope>
    <source>
        <strain evidence="2 3">KOPRI26562</strain>
    </source>
</reference>
<dbReference type="AlphaFoldDB" id="A0A1U7P580"/>